<reference evidence="1 2" key="1">
    <citation type="journal article" date="2011" name="Genome Res.">
        <title>Phylogeny-wide analysis of social amoeba genomes highlights ancient origins for complex intercellular communication.</title>
        <authorList>
            <person name="Heidel A.J."/>
            <person name="Lawal H.M."/>
            <person name="Felder M."/>
            <person name="Schilde C."/>
            <person name="Helps N.R."/>
            <person name="Tunggal B."/>
            <person name="Rivero F."/>
            <person name="John U."/>
            <person name="Schleicher M."/>
            <person name="Eichinger L."/>
            <person name="Platzer M."/>
            <person name="Noegel A.A."/>
            <person name="Schaap P."/>
            <person name="Gloeckner G."/>
        </authorList>
    </citation>
    <scope>NUCLEOTIDE SEQUENCE [LARGE SCALE GENOMIC DNA]</scope>
    <source>
        <strain evidence="2">ATCC 26659 / Pp 5 / PN500</strain>
    </source>
</reference>
<keyword evidence="2" id="KW-1185">Reference proteome</keyword>
<proteinExistence type="predicted"/>
<comment type="caution">
    <text evidence="1">The sequence shown here is derived from an EMBL/GenBank/DDBJ whole genome shotgun (WGS) entry which is preliminary data.</text>
</comment>
<dbReference type="GeneID" id="31367099"/>
<organism evidence="1 2">
    <name type="scientific">Heterostelium pallidum (strain ATCC 26659 / Pp 5 / PN500)</name>
    <name type="common">Cellular slime mold</name>
    <name type="synonym">Polysphondylium pallidum</name>
    <dbReference type="NCBI Taxonomy" id="670386"/>
    <lineage>
        <taxon>Eukaryota</taxon>
        <taxon>Amoebozoa</taxon>
        <taxon>Evosea</taxon>
        <taxon>Eumycetozoa</taxon>
        <taxon>Dictyostelia</taxon>
        <taxon>Acytosteliales</taxon>
        <taxon>Acytosteliaceae</taxon>
        <taxon>Heterostelium</taxon>
    </lineage>
</organism>
<dbReference type="InParanoid" id="D3BVA5"/>
<gene>
    <name evidence="1" type="ORF">PPL_11631</name>
</gene>
<name>D3BVA5_HETP5</name>
<protein>
    <submittedName>
        <fullName evidence="1">Uncharacterized protein</fullName>
    </submittedName>
</protein>
<accession>D3BVA5</accession>
<dbReference type="AlphaFoldDB" id="D3BVA5"/>
<sequence length="76" mass="8592">MTSSPQSQRTSWIKIFNMCPTTPTTTTSPAKVTPQIDLSAVSFNPFYRYSKDPQPIELNVDILKKQLIFPQLSVCN</sequence>
<evidence type="ECO:0000313" key="1">
    <source>
        <dbReference type="EMBL" id="EFA74662.1"/>
    </source>
</evidence>
<dbReference type="Proteomes" id="UP000001396">
    <property type="component" value="Unassembled WGS sequence"/>
</dbReference>
<evidence type="ECO:0000313" key="2">
    <source>
        <dbReference type="Proteomes" id="UP000001396"/>
    </source>
</evidence>
<dbReference type="RefSeq" id="XP_020426796.1">
    <property type="nucleotide sequence ID" value="XM_020582380.1"/>
</dbReference>
<dbReference type="EMBL" id="ADBJ01000062">
    <property type="protein sequence ID" value="EFA74662.1"/>
    <property type="molecule type" value="Genomic_DNA"/>
</dbReference>